<feature type="region of interest" description="Disordered" evidence="1">
    <location>
        <begin position="616"/>
        <end position="700"/>
    </location>
</feature>
<dbReference type="SMART" id="SM00451">
    <property type="entry name" value="ZnF_U1"/>
    <property type="match status" value="2"/>
</dbReference>
<feature type="compositionally biased region" description="Pro residues" evidence="1">
    <location>
        <begin position="45"/>
        <end position="62"/>
    </location>
</feature>
<dbReference type="AlphaFoldDB" id="A0A7R9QMM6"/>
<dbReference type="InterPro" id="IPR003604">
    <property type="entry name" value="Matrin/U1-like-C_Znf_C2H2"/>
</dbReference>
<proteinExistence type="predicted"/>
<feature type="domain" description="U1-type" evidence="2">
    <location>
        <begin position="733"/>
        <end position="767"/>
    </location>
</feature>
<feature type="compositionally biased region" description="Basic and acidic residues" evidence="1">
    <location>
        <begin position="560"/>
        <end position="594"/>
    </location>
</feature>
<evidence type="ECO:0000313" key="3">
    <source>
        <dbReference type="EMBL" id="CAD7651551.1"/>
    </source>
</evidence>
<feature type="region of interest" description="Disordered" evidence="1">
    <location>
        <begin position="113"/>
        <end position="135"/>
    </location>
</feature>
<feature type="region of interest" description="Disordered" evidence="1">
    <location>
        <begin position="33"/>
        <end position="99"/>
    </location>
</feature>
<evidence type="ECO:0000256" key="1">
    <source>
        <dbReference type="SAM" id="MobiDB-lite"/>
    </source>
</evidence>
<protein>
    <recommendedName>
        <fullName evidence="2">U1-type domain-containing protein</fullName>
    </recommendedName>
</protein>
<dbReference type="EMBL" id="OC919562">
    <property type="protein sequence ID" value="CAD7651551.1"/>
    <property type="molecule type" value="Genomic_DNA"/>
</dbReference>
<feature type="region of interest" description="Disordered" evidence="1">
    <location>
        <begin position="257"/>
        <end position="341"/>
    </location>
</feature>
<dbReference type="GO" id="GO:0008270">
    <property type="term" value="F:zinc ion binding"/>
    <property type="evidence" value="ECO:0007669"/>
    <property type="project" value="InterPro"/>
</dbReference>
<feature type="compositionally biased region" description="Basic and acidic residues" evidence="1">
    <location>
        <begin position="201"/>
        <end position="235"/>
    </location>
</feature>
<evidence type="ECO:0000259" key="2">
    <source>
        <dbReference type="SMART" id="SM00451"/>
    </source>
</evidence>
<gene>
    <name evidence="3" type="ORF">ONB1V03_LOCUS8355</name>
</gene>
<feature type="region of interest" description="Disordered" evidence="1">
    <location>
        <begin position="159"/>
        <end position="244"/>
    </location>
</feature>
<feature type="domain" description="U1-type" evidence="2">
    <location>
        <begin position="374"/>
        <end position="408"/>
    </location>
</feature>
<feature type="compositionally biased region" description="Basic and acidic residues" evidence="1">
    <location>
        <begin position="282"/>
        <end position="306"/>
    </location>
</feature>
<organism evidence="3">
    <name type="scientific">Oppiella nova</name>
    <dbReference type="NCBI Taxonomy" id="334625"/>
    <lineage>
        <taxon>Eukaryota</taxon>
        <taxon>Metazoa</taxon>
        <taxon>Ecdysozoa</taxon>
        <taxon>Arthropoda</taxon>
        <taxon>Chelicerata</taxon>
        <taxon>Arachnida</taxon>
        <taxon>Acari</taxon>
        <taxon>Acariformes</taxon>
        <taxon>Sarcoptiformes</taxon>
        <taxon>Oribatida</taxon>
        <taxon>Brachypylina</taxon>
        <taxon>Oppioidea</taxon>
        <taxon>Oppiidae</taxon>
        <taxon>Oppiella</taxon>
    </lineage>
</organism>
<dbReference type="EMBL" id="CAJPVJ010004737">
    <property type="protein sequence ID" value="CAG2168871.1"/>
    <property type="molecule type" value="Genomic_DNA"/>
</dbReference>
<keyword evidence="4" id="KW-1185">Reference proteome</keyword>
<dbReference type="OrthoDB" id="6511792at2759"/>
<dbReference type="Proteomes" id="UP000728032">
    <property type="component" value="Unassembled WGS sequence"/>
</dbReference>
<dbReference type="GO" id="GO:0003676">
    <property type="term" value="F:nucleic acid binding"/>
    <property type="evidence" value="ECO:0007669"/>
    <property type="project" value="InterPro"/>
</dbReference>
<evidence type="ECO:0000313" key="4">
    <source>
        <dbReference type="Proteomes" id="UP000728032"/>
    </source>
</evidence>
<accession>A0A7R9QMM6</accession>
<feature type="region of interest" description="Disordered" evidence="1">
    <location>
        <begin position="407"/>
        <end position="433"/>
    </location>
</feature>
<feature type="region of interest" description="Disordered" evidence="1">
    <location>
        <begin position="550"/>
        <end position="603"/>
    </location>
</feature>
<feature type="compositionally biased region" description="Basic and acidic residues" evidence="1">
    <location>
        <begin position="641"/>
        <end position="665"/>
    </location>
</feature>
<name>A0A7R9QMM6_9ACAR</name>
<sequence length="879" mass="98862">MDSDDMFLDSERLKKMIALGIYDDKTVDKVRNIKNKDLIDKTPVARPPDPLDTRPTPAPPNQPMGGRGGGGRRGGPHNRGGPEGWRSQRANPGRRDFGYGFNPIADSVVNWSTFGDNSGPKRPKTFTGDDSFRSSIRDGIQTKIQRNEDDRKMNIHLMGDRYPGNASIDTDLRPKSDTDLRFNSRKTADNSHLITSAATDEDFRGRGRRGRGMDHNRHFDADQRERDVFGERSAPRDPMLSQPVVDDIDDFIARAERAVSGKPSTPQKRKHEMSGSGRGGPHRPDQRPAHQKPLFERPRRIDDNMSQRRSGALFGSNDSSDEFKASDALNPSFGRRLPPERPVIEVLDEPRVESEANPVKQMEELRNTVEELSSSNLYCQYCDFYLSSFNHINSHIGTVLHQQNMAKKSMENSARGVSEQTASQSVPNSEPMSRTVVQRVPIGMAALVKMIDNRKQITLKSLTDMESYQICSDSEASLAKELAKLLTNELLNYKMSLMPDNVKERNEDDRKMNIHLMGDRYPGNASIDTDLRPNSDTDLRFNSRKTADNSHLITSAATDEDFRGRGRRGRGMDHNRHFDADQRERDVFGERSAPRDPMLSQPVVDDIDDFIARAERAVSGKPSTPQKRKHEMSGSGRGGPHRPDQRPADQKPLFERPRRIDDNMSQRRSGALFGSNDSSDEFKASDALNPSFGRRLPPERPVIEVLDEPRVESEANPVKQMEELRNTVEELSSSNLYCQYCDFYLSSFNHINSHIGTVLHQQNMAKKSMENSARGVSEQTASQSVPNSEPMSRTVVQRVPIGMAALVKMIDNRKQITLKSLTDMESYQICSDSEASLAKELAKLLTNELLNYKMSLMPDNVKEALKHQGIGLLKSATNM</sequence>
<feature type="compositionally biased region" description="Basic and acidic residues" evidence="1">
    <location>
        <begin position="170"/>
        <end position="189"/>
    </location>
</feature>
<feature type="compositionally biased region" description="Gly residues" evidence="1">
    <location>
        <begin position="65"/>
        <end position="83"/>
    </location>
</feature>
<feature type="compositionally biased region" description="Polar residues" evidence="1">
    <location>
        <begin position="418"/>
        <end position="433"/>
    </location>
</feature>
<feature type="compositionally biased region" description="Polar residues" evidence="1">
    <location>
        <begin position="777"/>
        <end position="792"/>
    </location>
</feature>
<feature type="region of interest" description="Disordered" evidence="1">
    <location>
        <begin position="766"/>
        <end position="792"/>
    </location>
</feature>
<reference evidence="3" key="1">
    <citation type="submission" date="2020-11" db="EMBL/GenBank/DDBJ databases">
        <authorList>
            <person name="Tran Van P."/>
        </authorList>
    </citation>
    <scope>NUCLEOTIDE SEQUENCE</scope>
</reference>